<dbReference type="AlphaFoldDB" id="A0A183PT24"/>
<keyword evidence="2" id="KW-1185">Reference proteome</keyword>
<sequence length="171" mass="19362">MNISLKNLSMFIIVVIYVVLNGIHGQSYKPVNFKPSSTGRRLLYSDWESAPSFYSPGGITPDNEPRAPIYMELTNNLTSVNGASGICGVCARIYRVLHMTQLNAAEECRRHHNSRQAAFGDITEFYHTRKIDNVLKGNIYNYKTHNYIIIIICELNNLCDTETITTNHSKC</sequence>
<protein>
    <submittedName>
        <fullName evidence="1">Uncharacterized protein</fullName>
    </submittedName>
</protein>
<dbReference type="EMBL" id="UZAL01038852">
    <property type="protein sequence ID" value="VDP74410.1"/>
    <property type="molecule type" value="Genomic_DNA"/>
</dbReference>
<proteinExistence type="predicted"/>
<organism evidence="1 2">
    <name type="scientific">Schistosoma mattheei</name>
    <dbReference type="NCBI Taxonomy" id="31246"/>
    <lineage>
        <taxon>Eukaryota</taxon>
        <taxon>Metazoa</taxon>
        <taxon>Spiralia</taxon>
        <taxon>Lophotrochozoa</taxon>
        <taxon>Platyhelminthes</taxon>
        <taxon>Trematoda</taxon>
        <taxon>Digenea</taxon>
        <taxon>Strigeidida</taxon>
        <taxon>Schistosomatoidea</taxon>
        <taxon>Schistosomatidae</taxon>
        <taxon>Schistosoma</taxon>
    </lineage>
</organism>
<accession>A0A183PT24</accession>
<evidence type="ECO:0000313" key="2">
    <source>
        <dbReference type="Proteomes" id="UP000269396"/>
    </source>
</evidence>
<name>A0A183PT24_9TREM</name>
<evidence type="ECO:0000313" key="1">
    <source>
        <dbReference type="EMBL" id="VDP74410.1"/>
    </source>
</evidence>
<dbReference type="Proteomes" id="UP000269396">
    <property type="component" value="Unassembled WGS sequence"/>
</dbReference>
<gene>
    <name evidence="1" type="ORF">SMTD_LOCUS17511</name>
</gene>
<reference evidence="1 2" key="1">
    <citation type="submission" date="2018-11" db="EMBL/GenBank/DDBJ databases">
        <authorList>
            <consortium name="Pathogen Informatics"/>
        </authorList>
    </citation>
    <scope>NUCLEOTIDE SEQUENCE [LARGE SCALE GENOMIC DNA]</scope>
    <source>
        <strain>Denwood</strain>
        <strain evidence="2">Zambia</strain>
    </source>
</reference>